<evidence type="ECO:0000313" key="1">
    <source>
        <dbReference type="EMBL" id="KAI6661957.1"/>
    </source>
</evidence>
<comment type="caution">
    <text evidence="1">The sequence shown here is derived from an EMBL/GenBank/DDBJ whole genome shotgun (WGS) entry which is preliminary data.</text>
</comment>
<dbReference type="SUPFAM" id="SSF74788">
    <property type="entry name" value="Cullin repeat-like"/>
    <property type="match status" value="1"/>
</dbReference>
<dbReference type="AlphaFoldDB" id="A0AAV7KKJ2"/>
<organism evidence="1 2">
    <name type="scientific">Oopsacas minuta</name>
    <dbReference type="NCBI Taxonomy" id="111878"/>
    <lineage>
        <taxon>Eukaryota</taxon>
        <taxon>Metazoa</taxon>
        <taxon>Porifera</taxon>
        <taxon>Hexactinellida</taxon>
        <taxon>Hexasterophora</taxon>
        <taxon>Lyssacinosida</taxon>
        <taxon>Leucopsacidae</taxon>
        <taxon>Oopsacas</taxon>
    </lineage>
</organism>
<gene>
    <name evidence="1" type="ORF">LOD99_9725</name>
</gene>
<dbReference type="EMBL" id="JAKMXF010000003">
    <property type="protein sequence ID" value="KAI6661957.1"/>
    <property type="molecule type" value="Genomic_DNA"/>
</dbReference>
<name>A0AAV7KKJ2_9METZ</name>
<reference evidence="1 2" key="1">
    <citation type="journal article" date="2023" name="BMC Biol.">
        <title>The compact genome of the sponge Oopsacas minuta (Hexactinellida) is lacking key metazoan core genes.</title>
        <authorList>
            <person name="Santini S."/>
            <person name="Schenkelaars Q."/>
            <person name="Jourda C."/>
            <person name="Duchesne M."/>
            <person name="Belahbib H."/>
            <person name="Rocher C."/>
            <person name="Selva M."/>
            <person name="Riesgo A."/>
            <person name="Vervoort M."/>
            <person name="Leys S.P."/>
            <person name="Kodjabachian L."/>
            <person name="Le Bivic A."/>
            <person name="Borchiellini C."/>
            <person name="Claverie J.M."/>
            <person name="Renard E."/>
        </authorList>
    </citation>
    <scope>NUCLEOTIDE SEQUENCE [LARGE SCALE GENOMIC DNA]</scope>
    <source>
        <strain evidence="1">SPO-2</strain>
    </source>
</reference>
<dbReference type="Proteomes" id="UP001165289">
    <property type="component" value="Unassembled WGS sequence"/>
</dbReference>
<evidence type="ECO:0000313" key="2">
    <source>
        <dbReference type="Proteomes" id="UP001165289"/>
    </source>
</evidence>
<accession>A0AAV7KKJ2</accession>
<dbReference type="InterPro" id="IPR016159">
    <property type="entry name" value="Cullin_repeat-like_dom_sf"/>
</dbReference>
<sequence>MAGNEKTSFRLKKRSKKSAVNAVPLEKFDYLTLRKNTHWLAIIGYVQPLFREPFLYPRGMDPVDVNKRIILLQSNKENEGKLQYVLQEEVKRFLVAIRDSLKNLSGPELLNKIASIWKSLFAVTIPCMTALFSQFETKMPVHKIIMNIFRDVILFKVKIKDSLVDARKEIQDAEFPDRSLIPREITHMFLILQMEIDFYPELQEMIILAMDDQYEPIWAPVISIIEERCDSPEFSEVGVQNKIQ</sequence>
<proteinExistence type="predicted"/>
<protein>
    <submittedName>
        <fullName evidence="1">Uncharacterized protein</fullName>
    </submittedName>
</protein>
<keyword evidence="2" id="KW-1185">Reference proteome</keyword>